<dbReference type="AlphaFoldDB" id="A0A0V1L140"/>
<evidence type="ECO:0000313" key="1">
    <source>
        <dbReference type="EMBL" id="KRZ52972.1"/>
    </source>
</evidence>
<proteinExistence type="predicted"/>
<dbReference type="OrthoDB" id="10439262at2759"/>
<dbReference type="EMBL" id="JYDW01000177">
    <property type="protein sequence ID" value="KRZ52972.1"/>
    <property type="molecule type" value="Genomic_DNA"/>
</dbReference>
<reference evidence="1 2" key="1">
    <citation type="submission" date="2015-05" db="EMBL/GenBank/DDBJ databases">
        <title>Evolution of Trichinella species and genotypes.</title>
        <authorList>
            <person name="Korhonen P.K."/>
            <person name="Edoardo P."/>
            <person name="Giuseppe L.R."/>
            <person name="Gasser R.B."/>
        </authorList>
    </citation>
    <scope>NUCLEOTIDE SEQUENCE [LARGE SCALE GENOMIC DNA]</scope>
    <source>
        <strain evidence="1">ISS10</strain>
    </source>
</reference>
<sequence length="140" mass="15957">MGNFEPFLASSDKAAAAASNLPGKILRFDLEQFLSFQTAKQLKKNKVEVEKKVNPGSLLVTFQSQWRRIYWSVCRSVGRLVELQHFKLSAVLPFYERNVVLECRRNANNSSSLKLDLLVNNFFVDHVDQPIDFSGTLECC</sequence>
<name>A0A0V1L140_9BILA</name>
<organism evidence="1 2">
    <name type="scientific">Trichinella nativa</name>
    <dbReference type="NCBI Taxonomy" id="6335"/>
    <lineage>
        <taxon>Eukaryota</taxon>
        <taxon>Metazoa</taxon>
        <taxon>Ecdysozoa</taxon>
        <taxon>Nematoda</taxon>
        <taxon>Enoplea</taxon>
        <taxon>Dorylaimia</taxon>
        <taxon>Trichinellida</taxon>
        <taxon>Trichinellidae</taxon>
        <taxon>Trichinella</taxon>
    </lineage>
</organism>
<evidence type="ECO:0000313" key="2">
    <source>
        <dbReference type="Proteomes" id="UP000054721"/>
    </source>
</evidence>
<dbReference type="Proteomes" id="UP000054721">
    <property type="component" value="Unassembled WGS sequence"/>
</dbReference>
<protein>
    <submittedName>
        <fullName evidence="1">Uncharacterized protein</fullName>
    </submittedName>
</protein>
<accession>A0A0V1L140</accession>
<gene>
    <name evidence="1" type="ORF">T02_1850</name>
</gene>
<keyword evidence="2" id="KW-1185">Reference proteome</keyword>
<comment type="caution">
    <text evidence="1">The sequence shown here is derived from an EMBL/GenBank/DDBJ whole genome shotgun (WGS) entry which is preliminary data.</text>
</comment>